<evidence type="ECO:0000313" key="4">
    <source>
        <dbReference type="EMBL" id="SNT08541.1"/>
    </source>
</evidence>
<accession>A0A239JRP7</accession>
<keyword evidence="5" id="KW-1185">Reference proteome</keyword>
<evidence type="ECO:0000313" key="5">
    <source>
        <dbReference type="Proteomes" id="UP000198327"/>
    </source>
</evidence>
<dbReference type="GO" id="GO:0005886">
    <property type="term" value="C:plasma membrane"/>
    <property type="evidence" value="ECO:0007669"/>
    <property type="project" value="TreeGrafter"/>
</dbReference>
<dbReference type="EMBL" id="FZOW01000009">
    <property type="protein sequence ID" value="SNT08541.1"/>
    <property type="molecule type" value="Genomic_DNA"/>
</dbReference>
<dbReference type="Gene3D" id="3.30.70.1880">
    <property type="entry name" value="Protein of unknown function DUF881"/>
    <property type="match status" value="1"/>
</dbReference>
<comment type="similarity">
    <text evidence="1">Belongs to the UPF0749 family.</text>
</comment>
<dbReference type="STRING" id="398843.A3K89_12115"/>
<evidence type="ECO:0000256" key="3">
    <source>
        <dbReference type="SAM" id="MobiDB-lite"/>
    </source>
</evidence>
<name>A0A239JRP7_9NOCA</name>
<proteinExistence type="inferred from homology"/>
<evidence type="ECO:0000256" key="2">
    <source>
        <dbReference type="SAM" id="Coils"/>
    </source>
</evidence>
<keyword evidence="2" id="KW-0175">Coiled coil</keyword>
<dbReference type="AlphaFoldDB" id="A0A239JRP7"/>
<feature type="coiled-coil region" evidence="2">
    <location>
        <begin position="60"/>
        <end position="87"/>
    </location>
</feature>
<dbReference type="Proteomes" id="UP000198327">
    <property type="component" value="Unassembled WGS sequence"/>
</dbReference>
<sequence>MTQQGRHEVHAPTRRRSVVFGCLAVLLMAILGIGLAAQVRVNDSEDYLDSARPADLLVVLDNLGRREAAIREDIATLQNTLSTLQNQNGGSGAALEEARAELDALSIQVGSVAATGPGVVVTITDPRTGVGSEVLVDAVQELRAAGAEALQIAGGNGETVRIGIDSWIAGSAGFIVVDGREMAAPFVLTAIGDAATLSAALDIPGGVVDTVARNGGECAVSQSEQVTVSALRDPRSRQYAQPGN</sequence>
<protein>
    <submittedName>
        <fullName evidence="4">Uncharacterized conserved protein YlxW, UPF0749 family</fullName>
    </submittedName>
</protein>
<reference evidence="5" key="1">
    <citation type="submission" date="2017-06" db="EMBL/GenBank/DDBJ databases">
        <authorList>
            <person name="Varghese N."/>
            <person name="Submissions S."/>
        </authorList>
    </citation>
    <scope>NUCLEOTIDE SEQUENCE [LARGE SCALE GENOMIC DNA]</scope>
    <source>
        <strain evidence="5">JCM 23211</strain>
    </source>
</reference>
<dbReference type="RefSeq" id="WP_245865759.1">
    <property type="nucleotide sequence ID" value="NZ_FZOW01000009.1"/>
</dbReference>
<gene>
    <name evidence="4" type="ORF">SAMN05421642_10943</name>
</gene>
<evidence type="ECO:0000256" key="1">
    <source>
        <dbReference type="ARBA" id="ARBA00009108"/>
    </source>
</evidence>
<organism evidence="4 5">
    <name type="scientific">Rhodococcoides kyotonense</name>
    <dbReference type="NCBI Taxonomy" id="398843"/>
    <lineage>
        <taxon>Bacteria</taxon>
        <taxon>Bacillati</taxon>
        <taxon>Actinomycetota</taxon>
        <taxon>Actinomycetes</taxon>
        <taxon>Mycobacteriales</taxon>
        <taxon>Nocardiaceae</taxon>
        <taxon>Rhodococcoides</taxon>
    </lineage>
</organism>
<dbReference type="PANTHER" id="PTHR37313:SF2">
    <property type="entry name" value="UPF0749 PROTEIN YLXX"/>
    <property type="match status" value="1"/>
</dbReference>
<dbReference type="PANTHER" id="PTHR37313">
    <property type="entry name" value="UPF0749 PROTEIN RV1825"/>
    <property type="match status" value="1"/>
</dbReference>
<dbReference type="Pfam" id="PF05949">
    <property type="entry name" value="DUF881"/>
    <property type="match status" value="1"/>
</dbReference>
<dbReference type="InterPro" id="IPR010273">
    <property type="entry name" value="DUF881"/>
</dbReference>
<feature type="region of interest" description="Disordered" evidence="3">
    <location>
        <begin position="225"/>
        <end position="244"/>
    </location>
</feature>